<keyword evidence="7 13" id="KW-0963">Cytoplasm</keyword>
<keyword evidence="12 13" id="KW-0968">Cytoplasmic vesicle</keyword>
<evidence type="ECO:0000256" key="7">
    <source>
        <dbReference type="ARBA" id="ARBA00022490"/>
    </source>
</evidence>
<evidence type="ECO:0000256" key="2">
    <source>
        <dbReference type="ARBA" id="ARBA00004347"/>
    </source>
</evidence>
<dbReference type="OrthoDB" id="310217at2759"/>
<dbReference type="GO" id="GO:0006888">
    <property type="term" value="P:endoplasmic reticulum to Golgi vesicle-mediated transport"/>
    <property type="evidence" value="ECO:0007669"/>
    <property type="project" value="TreeGrafter"/>
</dbReference>
<comment type="subunit">
    <text evidence="4">Oligomeric complex that consists of at least the alpha, beta, beta', gamma, delta, epsilon and zeta subunits.</text>
</comment>
<protein>
    <recommendedName>
        <fullName evidence="5 13">Coatomer subunit epsilon</fullName>
    </recommendedName>
</protein>
<comment type="caution">
    <text evidence="14">The sequence shown here is derived from an EMBL/GenBank/DDBJ whole genome shotgun (WGS) entry which is preliminary data.</text>
</comment>
<evidence type="ECO:0000256" key="9">
    <source>
        <dbReference type="ARBA" id="ARBA00022927"/>
    </source>
</evidence>
<dbReference type="Proteomes" id="UP000276133">
    <property type="component" value="Unassembled WGS sequence"/>
</dbReference>
<dbReference type="InterPro" id="IPR006822">
    <property type="entry name" value="Coatomer_esu"/>
</dbReference>
<keyword evidence="8 13" id="KW-0931">ER-Golgi transport</keyword>
<dbReference type="GO" id="GO:0015031">
    <property type="term" value="P:protein transport"/>
    <property type="evidence" value="ECO:0007669"/>
    <property type="project" value="UniProtKB-UniRule"/>
</dbReference>
<comment type="subcellular location">
    <subcellularLocation>
        <location evidence="2">Cytoplasmic vesicle</location>
        <location evidence="2">COPI-coated vesicle membrane</location>
        <topology evidence="2">Peripheral membrane protein</topology>
        <orientation evidence="2">Cytoplasmic side</orientation>
    </subcellularLocation>
    <subcellularLocation>
        <location evidence="1">Golgi apparatus membrane</location>
        <topology evidence="1">Peripheral membrane protein</topology>
        <orientation evidence="1">Cytoplasmic side</orientation>
    </subcellularLocation>
</comment>
<dbReference type="GO" id="GO:0005198">
    <property type="term" value="F:structural molecule activity"/>
    <property type="evidence" value="ECO:0007669"/>
    <property type="project" value="UniProtKB-UniRule"/>
</dbReference>
<dbReference type="InterPro" id="IPR011990">
    <property type="entry name" value="TPR-like_helical_dom_sf"/>
</dbReference>
<evidence type="ECO:0000256" key="4">
    <source>
        <dbReference type="ARBA" id="ARBA00011775"/>
    </source>
</evidence>
<dbReference type="GO" id="GO:0030126">
    <property type="term" value="C:COPI vesicle coat"/>
    <property type="evidence" value="ECO:0007669"/>
    <property type="project" value="TreeGrafter"/>
</dbReference>
<dbReference type="PANTHER" id="PTHR10805:SF0">
    <property type="entry name" value="COATOMER SUBUNIT EPSILON"/>
    <property type="match status" value="1"/>
</dbReference>
<proteinExistence type="inferred from homology"/>
<reference evidence="14 15" key="1">
    <citation type="journal article" date="2018" name="Sci. Rep.">
        <title>Genomic signatures of local adaptation to the degree of environmental predictability in rotifers.</title>
        <authorList>
            <person name="Franch-Gras L."/>
            <person name="Hahn C."/>
            <person name="Garcia-Roger E.M."/>
            <person name="Carmona M.J."/>
            <person name="Serra M."/>
            <person name="Gomez A."/>
        </authorList>
    </citation>
    <scope>NUCLEOTIDE SEQUENCE [LARGE SCALE GENOMIC DNA]</scope>
    <source>
        <strain evidence="14">HYR1</strain>
    </source>
</reference>
<evidence type="ECO:0000256" key="5">
    <source>
        <dbReference type="ARBA" id="ARBA00015828"/>
    </source>
</evidence>
<comment type="function">
    <text evidence="13">The coatomer is a cytosolic protein complex that binds to dilysine motifs and reversibly associates with Golgi non-clathrin-coated vesicles, which further mediate biosynthetic protein transport from the ER, via the Golgi up to the trans Golgi network. The coatomer complex is required for budding from Golgi membranes, and is essential for the retrograde Golgi-to-ER transport of dilysine-tagged proteins.</text>
</comment>
<evidence type="ECO:0000313" key="15">
    <source>
        <dbReference type="Proteomes" id="UP000276133"/>
    </source>
</evidence>
<keyword evidence="6 13" id="KW-0813">Transport</keyword>
<evidence type="ECO:0000256" key="3">
    <source>
        <dbReference type="ARBA" id="ARBA00008827"/>
    </source>
</evidence>
<dbReference type="STRING" id="10195.A0A3M7Q0C7"/>
<evidence type="ECO:0000256" key="6">
    <source>
        <dbReference type="ARBA" id="ARBA00022448"/>
    </source>
</evidence>
<comment type="similarity">
    <text evidence="3 13">Belongs to the COPE family.</text>
</comment>
<sequence length="300" mass="34160">MHKDNSADELFDLKTSFYLGNYQQAVTEAQKLRVSEPVTQAEKDVYMYRAFIAQKKYGVVLDDIKPNASDELKFVRLMAEYLSNESRRDAIIDELDSKLASLNITNPLVLLVIANIYVLHDNLETALKLLHNCDSCQLLECGALAIQIYLKMDRHDLARKELKKLIDMDEDAIITQLAGAWVYMATGDKIQDAYFTFQEQADKNSATSLLLNNQALCQINQEKFDEAQSLLQEALDKDSNNADAMVNSIVLNQHLGKPVEVTNRFISQLKDSSKNHPFVKDLLLKESEFNRIAQHYHPSK</sequence>
<keyword evidence="10 13" id="KW-0333">Golgi apparatus</keyword>
<evidence type="ECO:0000256" key="1">
    <source>
        <dbReference type="ARBA" id="ARBA00004255"/>
    </source>
</evidence>
<evidence type="ECO:0000256" key="11">
    <source>
        <dbReference type="ARBA" id="ARBA00023136"/>
    </source>
</evidence>
<gene>
    <name evidence="14" type="ORF">BpHYR1_048452</name>
</gene>
<dbReference type="AlphaFoldDB" id="A0A3M7Q0C7"/>
<dbReference type="Pfam" id="PF04733">
    <property type="entry name" value="Coatomer_E"/>
    <property type="match status" value="1"/>
</dbReference>
<dbReference type="SUPFAM" id="SSF48452">
    <property type="entry name" value="TPR-like"/>
    <property type="match status" value="1"/>
</dbReference>
<dbReference type="GO" id="GO:0006890">
    <property type="term" value="P:retrograde vesicle-mediated transport, Golgi to endoplasmic reticulum"/>
    <property type="evidence" value="ECO:0007669"/>
    <property type="project" value="UniProtKB-UniRule"/>
</dbReference>
<evidence type="ECO:0000256" key="10">
    <source>
        <dbReference type="ARBA" id="ARBA00023034"/>
    </source>
</evidence>
<dbReference type="GO" id="GO:0000139">
    <property type="term" value="C:Golgi membrane"/>
    <property type="evidence" value="ECO:0007669"/>
    <property type="project" value="UniProtKB-SubCell"/>
</dbReference>
<dbReference type="EMBL" id="REGN01007943">
    <property type="protein sequence ID" value="RNA04850.1"/>
    <property type="molecule type" value="Genomic_DNA"/>
</dbReference>
<dbReference type="PIRSF" id="PIRSF016478">
    <property type="entry name" value="Coatomer_esu"/>
    <property type="match status" value="1"/>
</dbReference>
<evidence type="ECO:0000256" key="8">
    <source>
        <dbReference type="ARBA" id="ARBA00022892"/>
    </source>
</evidence>
<name>A0A3M7Q0C7_BRAPC</name>
<keyword evidence="15" id="KW-1185">Reference proteome</keyword>
<evidence type="ECO:0000256" key="12">
    <source>
        <dbReference type="ARBA" id="ARBA00023329"/>
    </source>
</evidence>
<keyword evidence="9 13" id="KW-0653">Protein transport</keyword>
<organism evidence="14 15">
    <name type="scientific">Brachionus plicatilis</name>
    <name type="common">Marine rotifer</name>
    <name type="synonym">Brachionus muelleri</name>
    <dbReference type="NCBI Taxonomy" id="10195"/>
    <lineage>
        <taxon>Eukaryota</taxon>
        <taxon>Metazoa</taxon>
        <taxon>Spiralia</taxon>
        <taxon>Gnathifera</taxon>
        <taxon>Rotifera</taxon>
        <taxon>Eurotatoria</taxon>
        <taxon>Monogononta</taxon>
        <taxon>Pseudotrocha</taxon>
        <taxon>Ploima</taxon>
        <taxon>Brachionidae</taxon>
        <taxon>Brachionus</taxon>
    </lineage>
</organism>
<dbReference type="GO" id="GO:0006891">
    <property type="term" value="P:intra-Golgi vesicle-mediated transport"/>
    <property type="evidence" value="ECO:0007669"/>
    <property type="project" value="TreeGrafter"/>
</dbReference>
<dbReference type="Gene3D" id="1.25.40.10">
    <property type="entry name" value="Tetratricopeptide repeat domain"/>
    <property type="match status" value="1"/>
</dbReference>
<keyword evidence="11 13" id="KW-0472">Membrane</keyword>
<evidence type="ECO:0000313" key="14">
    <source>
        <dbReference type="EMBL" id="RNA04850.1"/>
    </source>
</evidence>
<dbReference type="PANTHER" id="PTHR10805">
    <property type="entry name" value="COATOMER SUBUNIT EPSILON"/>
    <property type="match status" value="1"/>
</dbReference>
<accession>A0A3M7Q0C7</accession>
<evidence type="ECO:0000256" key="13">
    <source>
        <dbReference type="PIRNR" id="PIRNR016478"/>
    </source>
</evidence>